<evidence type="ECO:0000256" key="3">
    <source>
        <dbReference type="ARBA" id="ARBA00022448"/>
    </source>
</evidence>
<dbReference type="PANTHER" id="PTHR30294">
    <property type="entry name" value="MEMBRANE COMPONENT OF ABC TRANSPORTER YHHJ-RELATED"/>
    <property type="match status" value="1"/>
</dbReference>
<dbReference type="GO" id="GO:0140359">
    <property type="term" value="F:ABC-type transporter activity"/>
    <property type="evidence" value="ECO:0007669"/>
    <property type="project" value="InterPro"/>
</dbReference>
<feature type="transmembrane region" description="Helical" evidence="8">
    <location>
        <begin position="418"/>
        <end position="436"/>
    </location>
</feature>
<dbReference type="OMA" id="HWGQELI"/>
<accession>A0A914AMK9</accession>
<evidence type="ECO:0000259" key="9">
    <source>
        <dbReference type="PROSITE" id="PS51012"/>
    </source>
</evidence>
<evidence type="ECO:0000256" key="2">
    <source>
        <dbReference type="ARBA" id="ARBA00007783"/>
    </source>
</evidence>
<keyword evidence="3" id="KW-0813">Transport</keyword>
<name>A0A914AMK9_PATMI</name>
<evidence type="ECO:0000256" key="6">
    <source>
        <dbReference type="ARBA" id="ARBA00022989"/>
    </source>
</evidence>
<dbReference type="PROSITE" id="PS51012">
    <property type="entry name" value="ABC_TM2"/>
    <property type="match status" value="1"/>
</dbReference>
<feature type="transmembrane region" description="Helical" evidence="8">
    <location>
        <begin position="349"/>
        <end position="376"/>
    </location>
</feature>
<feature type="transmembrane region" description="Helical" evidence="8">
    <location>
        <begin position="382"/>
        <end position="406"/>
    </location>
</feature>
<keyword evidence="5 8" id="KW-0812">Transmembrane</keyword>
<keyword evidence="4" id="KW-1003">Cell membrane</keyword>
<keyword evidence="6 8" id="KW-1133">Transmembrane helix</keyword>
<evidence type="ECO:0000313" key="10">
    <source>
        <dbReference type="EnsemblMetazoa" id="XP_038064828.1"/>
    </source>
</evidence>
<dbReference type="InterPro" id="IPR013525">
    <property type="entry name" value="ABC2_TM"/>
</dbReference>
<dbReference type="PANTHER" id="PTHR30294:SF38">
    <property type="entry name" value="TRANSPORT PERMEASE PROTEIN"/>
    <property type="match status" value="1"/>
</dbReference>
<dbReference type="Proteomes" id="UP000887568">
    <property type="component" value="Unplaced"/>
</dbReference>
<comment type="similarity">
    <text evidence="2">Belongs to the ABC-2 integral membrane protein family.</text>
</comment>
<evidence type="ECO:0000256" key="7">
    <source>
        <dbReference type="ARBA" id="ARBA00023136"/>
    </source>
</evidence>
<dbReference type="RefSeq" id="XP_038064828.1">
    <property type="nucleotide sequence ID" value="XM_038208900.1"/>
</dbReference>
<dbReference type="GeneID" id="119735194"/>
<dbReference type="GO" id="GO:0005886">
    <property type="term" value="C:plasma membrane"/>
    <property type="evidence" value="ECO:0007669"/>
    <property type="project" value="UniProtKB-SubCell"/>
</dbReference>
<dbReference type="InterPro" id="IPR051449">
    <property type="entry name" value="ABC-2_transporter_component"/>
</dbReference>
<keyword evidence="7 8" id="KW-0472">Membrane</keyword>
<feature type="domain" description="ABC transmembrane type-2" evidence="9">
    <location>
        <begin position="270"/>
        <end position="499"/>
    </location>
</feature>
<dbReference type="EnsemblMetazoa" id="XM_038208900.1">
    <property type="protein sequence ID" value="XP_038064828.1"/>
    <property type="gene ID" value="LOC119735194"/>
</dbReference>
<sequence length="500" mass="55423">MFERTIKGECGLVVGLMRNGKLLSESPPQELIDYYQMPTLEDVFLKLCMQDSAKTGDSDEQMQSTEVVVHSSSSQSVNSLQGCHDDDVAFSSDSALLIDEDRKGHESTSSNLHCSDFLLSPAHLWALMVKNIIRIMRNPGIIFFSVIIPILQTSLFCLAVGNDPRDLPVAVVNLEKPPLFSHLYLQQIDNYTVHQVPVASVGLGKAGVRRGEYWGVIEMGPDFTKDLIVRFTKPSAINNTIIQGSSVHVYLDMTNSQIAISLQQKLLEAFQKLTAEVLPNPEVAEIPVVFEDPIYGSKMTKFVDFAAPGIILTIIFFLAMGVTALSLVTERKEGLLDRSWVAGVSSTEVMLSHVLVTGLLTIMQIVLVLVFVLAVFKIPNEGSLLLITLLCILQGFCGQAFGLFASSVCSTEITVMQFTQGFFYPIILMSGIIWPIQSMPDVLYYISICLPQTYANEGLRDILSKGWGMEHVEVWLGYVITLAWAIFFLSMSALFLRIRK</sequence>
<evidence type="ECO:0000256" key="5">
    <source>
        <dbReference type="ARBA" id="ARBA00022692"/>
    </source>
</evidence>
<dbReference type="Pfam" id="PF12698">
    <property type="entry name" value="ABC2_membrane_3"/>
    <property type="match status" value="1"/>
</dbReference>
<evidence type="ECO:0000256" key="1">
    <source>
        <dbReference type="ARBA" id="ARBA00004651"/>
    </source>
</evidence>
<proteinExistence type="inferred from homology"/>
<organism evidence="10 11">
    <name type="scientific">Patiria miniata</name>
    <name type="common">Bat star</name>
    <name type="synonym">Asterina miniata</name>
    <dbReference type="NCBI Taxonomy" id="46514"/>
    <lineage>
        <taxon>Eukaryota</taxon>
        <taxon>Metazoa</taxon>
        <taxon>Echinodermata</taxon>
        <taxon>Eleutherozoa</taxon>
        <taxon>Asterozoa</taxon>
        <taxon>Asteroidea</taxon>
        <taxon>Valvatacea</taxon>
        <taxon>Valvatida</taxon>
        <taxon>Asterinidae</taxon>
        <taxon>Patiria</taxon>
    </lineage>
</organism>
<evidence type="ECO:0000256" key="4">
    <source>
        <dbReference type="ARBA" id="ARBA00022475"/>
    </source>
</evidence>
<reference evidence="10" key="1">
    <citation type="submission" date="2022-11" db="UniProtKB">
        <authorList>
            <consortium name="EnsemblMetazoa"/>
        </authorList>
    </citation>
    <scope>IDENTIFICATION</scope>
</reference>
<evidence type="ECO:0000313" key="11">
    <source>
        <dbReference type="Proteomes" id="UP000887568"/>
    </source>
</evidence>
<evidence type="ECO:0000256" key="8">
    <source>
        <dbReference type="SAM" id="Phobius"/>
    </source>
</evidence>
<protein>
    <recommendedName>
        <fullName evidence="9">ABC transmembrane type-2 domain-containing protein</fullName>
    </recommendedName>
</protein>
<dbReference type="InterPro" id="IPR047817">
    <property type="entry name" value="ABC2_TM_bact-type"/>
</dbReference>
<dbReference type="OrthoDB" id="10255969at2759"/>
<feature type="transmembrane region" description="Helical" evidence="8">
    <location>
        <begin position="475"/>
        <end position="496"/>
    </location>
</feature>
<keyword evidence="11" id="KW-1185">Reference proteome</keyword>
<comment type="subcellular location">
    <subcellularLocation>
        <location evidence="1">Cell membrane</location>
        <topology evidence="1">Multi-pass membrane protein</topology>
    </subcellularLocation>
</comment>
<dbReference type="AlphaFoldDB" id="A0A914AMK9"/>
<feature type="transmembrane region" description="Helical" evidence="8">
    <location>
        <begin position="140"/>
        <end position="161"/>
    </location>
</feature>
<feature type="transmembrane region" description="Helical" evidence="8">
    <location>
        <begin position="305"/>
        <end position="328"/>
    </location>
</feature>